<comment type="catalytic activity">
    <reaction evidence="10">
        <text>dihydroxyacetone + ATP = dihydroxyacetone phosphate + ADP + H(+)</text>
        <dbReference type="Rhea" id="RHEA:15773"/>
        <dbReference type="ChEBI" id="CHEBI:15378"/>
        <dbReference type="ChEBI" id="CHEBI:16016"/>
        <dbReference type="ChEBI" id="CHEBI:30616"/>
        <dbReference type="ChEBI" id="CHEBI:57642"/>
        <dbReference type="ChEBI" id="CHEBI:456216"/>
        <dbReference type="EC" id="2.7.1.29"/>
    </reaction>
</comment>
<dbReference type="Gene3D" id="3.40.50.10440">
    <property type="entry name" value="Dihydroxyacetone kinase, domain 1"/>
    <property type="match status" value="1"/>
</dbReference>
<dbReference type="Gene3D" id="3.30.1180.20">
    <property type="entry name" value="Dihydroxyacetone kinase, domain 2"/>
    <property type="match status" value="1"/>
</dbReference>
<evidence type="ECO:0000259" key="13">
    <source>
        <dbReference type="PROSITE" id="PS51480"/>
    </source>
</evidence>
<feature type="binding site" evidence="12">
    <location>
        <begin position="61"/>
        <end position="64"/>
    </location>
    <ligand>
        <name>substrate</name>
    </ligand>
</feature>
<comment type="function">
    <text evidence="1">Catalyzes both the phosphorylation of dihydroxyacetone and of glyceraldehyde.</text>
</comment>
<dbReference type="PROSITE" id="PS51480">
    <property type="entry name" value="DHAL"/>
    <property type="match status" value="1"/>
</dbReference>
<evidence type="ECO:0000313" key="16">
    <source>
        <dbReference type="Proteomes" id="UP000078512"/>
    </source>
</evidence>
<feature type="binding site" evidence="12">
    <location>
        <position position="113"/>
    </location>
    <ligand>
        <name>substrate</name>
    </ligand>
</feature>
<evidence type="ECO:0000256" key="8">
    <source>
        <dbReference type="ARBA" id="ARBA00022840"/>
    </source>
</evidence>
<evidence type="ECO:0000256" key="9">
    <source>
        <dbReference type="ARBA" id="ARBA00047974"/>
    </source>
</evidence>
<dbReference type="InterPro" id="IPR012734">
    <property type="entry name" value="DhaK_ATP"/>
</dbReference>
<sequence>MSSNNNNKHFFTDTTTLVRDSLQGLIYANPHLALDSQQKVVFIKDLATRRTNHVTLLCGGGSGHEPSHSGFVGQGMLTAAVCGHVFASPTSSQVLSCLRRIYSEEKGSLVVIKNYTGDVLNFGRAVERFKSERVHQGKSMPKVAMVIVGDDVGVINPNDDEEGGVGRRGLAGTVLAYKLAGARAANGDSLEQVKKTIEYVASHTFTIGCALNAASVPGQGMPRSLKENEIEVGMGIHNEPGFEKKTLEPADKLIDSLVDHIVQSHPFAKASPSGKANVVILVNNLGAVSNLEMGLVTKLAVEAAASRGLKAVRVLSGTYMTGLAMPGISLSVLILPDNPSEQQELVALLDQPAHCPGWINHAHHVVDAGNTDESAKGPAQSYTPASDPTWERVIETAYNNVVEQEPEVTRLDQLMGDGDCGQVLLSGATAIFEASKDKTLPLNDPSAALARISSIVEDAMGGTSGIIYCLFLDGLSQQLHQILKDGQEKSLTARVWGKAMLGALDTLYQYTTARPGHRTLIDALQPFSKTLAETGDVKAALEAADKGAKATAAMKPKRGRAVYVGQNDGLADAGAVGLVSVLTGISEALQK</sequence>
<dbReference type="PANTHER" id="PTHR28629">
    <property type="entry name" value="TRIOKINASE/FMN CYCLASE"/>
    <property type="match status" value="1"/>
</dbReference>
<evidence type="ECO:0000256" key="5">
    <source>
        <dbReference type="ARBA" id="ARBA00022741"/>
    </source>
</evidence>
<comment type="catalytic activity">
    <reaction evidence="9">
        <text>D-glyceraldehyde + ATP = D-glyceraldehyde 3-phosphate + ADP + H(+)</text>
        <dbReference type="Rhea" id="RHEA:13941"/>
        <dbReference type="ChEBI" id="CHEBI:15378"/>
        <dbReference type="ChEBI" id="CHEBI:17378"/>
        <dbReference type="ChEBI" id="CHEBI:30616"/>
        <dbReference type="ChEBI" id="CHEBI:59776"/>
        <dbReference type="ChEBI" id="CHEBI:456216"/>
        <dbReference type="EC" id="2.7.1.28"/>
    </reaction>
</comment>
<name>A0A197JNB1_9FUNG</name>
<protein>
    <submittedName>
        <fullName evidence="15">Dihydroxyacetone kinase Dak1</fullName>
    </submittedName>
</protein>
<dbReference type="AlphaFoldDB" id="A0A197JNB1"/>
<evidence type="ECO:0000256" key="3">
    <source>
        <dbReference type="ARBA" id="ARBA00008757"/>
    </source>
</evidence>
<dbReference type="InterPro" id="IPR004006">
    <property type="entry name" value="DhaK_dom"/>
</dbReference>
<dbReference type="FunFam" id="3.30.1180.20:FF:000001">
    <property type="entry name" value="Dihydroxyacetone kinase 1"/>
    <property type="match status" value="1"/>
</dbReference>
<evidence type="ECO:0000256" key="7">
    <source>
        <dbReference type="ARBA" id="ARBA00022798"/>
    </source>
</evidence>
<keyword evidence="5" id="KW-0547">Nucleotide-binding</keyword>
<dbReference type="SMART" id="SM01120">
    <property type="entry name" value="Dak2"/>
    <property type="match status" value="1"/>
</dbReference>
<dbReference type="GO" id="GO:0005829">
    <property type="term" value="C:cytosol"/>
    <property type="evidence" value="ECO:0007669"/>
    <property type="project" value="TreeGrafter"/>
</dbReference>
<dbReference type="SUPFAM" id="SSF101473">
    <property type="entry name" value="DhaL-like"/>
    <property type="match status" value="1"/>
</dbReference>
<evidence type="ECO:0000256" key="11">
    <source>
        <dbReference type="PIRSR" id="PIRSR612734-1"/>
    </source>
</evidence>
<dbReference type="Gene3D" id="1.25.40.340">
    <property type="match status" value="1"/>
</dbReference>
<dbReference type="STRING" id="1314771.A0A197JNB1"/>
<keyword evidence="4" id="KW-0808">Transferase</keyword>
<dbReference type="SUPFAM" id="SSF82549">
    <property type="entry name" value="DAK1/DegV-like"/>
    <property type="match status" value="1"/>
</dbReference>
<reference evidence="15 16" key="1">
    <citation type="submission" date="2016-05" db="EMBL/GenBank/DDBJ databases">
        <title>Genome sequencing reveals origins of a unique bacterial endosymbiosis in the earliest lineages of terrestrial Fungi.</title>
        <authorList>
            <consortium name="DOE Joint Genome Institute"/>
            <person name="Uehling J."/>
            <person name="Gryganskyi A."/>
            <person name="Hameed K."/>
            <person name="Tschaplinski T."/>
            <person name="Misztal P."/>
            <person name="Wu S."/>
            <person name="Desiro A."/>
            <person name="Vande Pol N."/>
            <person name="Du Z.-Y."/>
            <person name="Zienkiewicz A."/>
            <person name="Zienkiewicz K."/>
            <person name="Morin E."/>
            <person name="Tisserant E."/>
            <person name="Splivallo R."/>
            <person name="Hainaut M."/>
            <person name="Henrissat B."/>
            <person name="Ohm R."/>
            <person name="Kuo A."/>
            <person name="Yan J."/>
            <person name="Lipzen A."/>
            <person name="Nolan M."/>
            <person name="Labutti K."/>
            <person name="Barry K."/>
            <person name="Goldstein A."/>
            <person name="Labbe J."/>
            <person name="Schadt C."/>
            <person name="Tuskan G."/>
            <person name="Grigoriev I."/>
            <person name="Martin F."/>
            <person name="Vilgalys R."/>
            <person name="Bonito G."/>
        </authorList>
    </citation>
    <scope>NUCLEOTIDE SEQUENCE [LARGE SCALE GENOMIC DNA]</scope>
    <source>
        <strain evidence="15 16">AG-77</strain>
    </source>
</reference>
<dbReference type="NCBIfam" id="TIGR02361">
    <property type="entry name" value="dak_ATP"/>
    <property type="match status" value="1"/>
</dbReference>
<proteinExistence type="inferred from homology"/>
<dbReference type="GO" id="GO:0019588">
    <property type="term" value="P:anaerobic glycerol catabolic process"/>
    <property type="evidence" value="ECO:0007669"/>
    <property type="project" value="UniProtKB-UniPathway"/>
</dbReference>
<feature type="domain" description="DhaK" evidence="14">
    <location>
        <begin position="13"/>
        <end position="358"/>
    </location>
</feature>
<dbReference type="EMBL" id="KV442065">
    <property type="protein sequence ID" value="OAQ26640.1"/>
    <property type="molecule type" value="Genomic_DNA"/>
</dbReference>
<dbReference type="InterPro" id="IPR050861">
    <property type="entry name" value="Dihydroxyacetone_Kinase"/>
</dbReference>
<evidence type="ECO:0000256" key="10">
    <source>
        <dbReference type="ARBA" id="ARBA00048898"/>
    </source>
</evidence>
<dbReference type="Pfam" id="PF02734">
    <property type="entry name" value="Dak2"/>
    <property type="match status" value="1"/>
</dbReference>
<dbReference type="GO" id="GO:0050354">
    <property type="term" value="F:triokinase activity"/>
    <property type="evidence" value="ECO:0007669"/>
    <property type="project" value="UniProtKB-EC"/>
</dbReference>
<dbReference type="UniPathway" id="UPA00617">
    <property type="reaction ID" value="UER00669"/>
</dbReference>
<dbReference type="FunFam" id="1.25.40.340:FF:000001">
    <property type="entry name" value="Dihydroxyacetone kinase 1"/>
    <property type="match status" value="1"/>
</dbReference>
<dbReference type="PANTHER" id="PTHR28629:SF4">
    <property type="entry name" value="TRIOKINASE_FMN CYCLASE"/>
    <property type="match status" value="1"/>
</dbReference>
<dbReference type="FunFam" id="3.40.50.10440:FF:000001">
    <property type="entry name" value="Dihydroxyacetone kinase, DhaK subunit"/>
    <property type="match status" value="1"/>
</dbReference>
<feature type="binding site" evidence="12">
    <location>
        <position position="118"/>
    </location>
    <ligand>
        <name>substrate</name>
    </ligand>
</feature>
<comment type="pathway">
    <text evidence="2">Polyol metabolism; glycerol fermentation; glycerone phosphate from glycerol (oxidative route): step 2/2.</text>
</comment>
<organism evidence="15 16">
    <name type="scientific">Linnemannia elongata AG-77</name>
    <dbReference type="NCBI Taxonomy" id="1314771"/>
    <lineage>
        <taxon>Eukaryota</taxon>
        <taxon>Fungi</taxon>
        <taxon>Fungi incertae sedis</taxon>
        <taxon>Mucoromycota</taxon>
        <taxon>Mortierellomycotina</taxon>
        <taxon>Mortierellomycetes</taxon>
        <taxon>Mortierellales</taxon>
        <taxon>Mortierellaceae</taxon>
        <taxon>Linnemannia</taxon>
    </lineage>
</organism>
<dbReference type="GO" id="GO:0005524">
    <property type="term" value="F:ATP binding"/>
    <property type="evidence" value="ECO:0007669"/>
    <property type="project" value="UniProtKB-KW"/>
</dbReference>
<keyword evidence="6 15" id="KW-0418">Kinase</keyword>
<dbReference type="OrthoDB" id="1724672at2759"/>
<evidence type="ECO:0000313" key="15">
    <source>
        <dbReference type="EMBL" id="OAQ26640.1"/>
    </source>
</evidence>
<comment type="similarity">
    <text evidence="3">Belongs to the dihydroxyacetone kinase (DAK) family.</text>
</comment>
<evidence type="ECO:0000256" key="4">
    <source>
        <dbReference type="ARBA" id="ARBA00022679"/>
    </source>
</evidence>
<keyword evidence="16" id="KW-1185">Reference proteome</keyword>
<evidence type="ECO:0000256" key="12">
    <source>
        <dbReference type="PIRSR" id="PIRSR612734-2"/>
    </source>
</evidence>
<accession>A0A197JNB1</accession>
<evidence type="ECO:0000256" key="2">
    <source>
        <dbReference type="ARBA" id="ARBA00004778"/>
    </source>
</evidence>
<evidence type="ECO:0000259" key="14">
    <source>
        <dbReference type="PROSITE" id="PS51481"/>
    </source>
</evidence>
<keyword evidence="8" id="KW-0067">ATP-binding</keyword>
<evidence type="ECO:0000256" key="6">
    <source>
        <dbReference type="ARBA" id="ARBA00022777"/>
    </source>
</evidence>
<feature type="domain" description="DhaL" evidence="13">
    <location>
        <begin position="388"/>
        <end position="587"/>
    </location>
</feature>
<keyword evidence="7" id="KW-0319">Glycerol metabolism</keyword>
<evidence type="ECO:0000256" key="1">
    <source>
        <dbReference type="ARBA" id="ARBA00003264"/>
    </source>
</evidence>
<dbReference type="Proteomes" id="UP000078512">
    <property type="component" value="Unassembled WGS sequence"/>
</dbReference>
<dbReference type="InterPro" id="IPR004007">
    <property type="entry name" value="DhaL_dom"/>
</dbReference>
<gene>
    <name evidence="15" type="ORF">K457DRAFT_140272</name>
</gene>
<dbReference type="InterPro" id="IPR036117">
    <property type="entry name" value="DhaL_dom_sf"/>
</dbReference>
<feature type="active site" description="Tele-hemiaminal-histidine intermediate" evidence="11">
    <location>
        <position position="237"/>
    </location>
</feature>
<dbReference type="GO" id="GO:0004371">
    <property type="term" value="F:glycerone kinase activity"/>
    <property type="evidence" value="ECO:0007669"/>
    <property type="project" value="UniProtKB-EC"/>
</dbReference>
<dbReference type="Pfam" id="PF02733">
    <property type="entry name" value="Dak1"/>
    <property type="match status" value="1"/>
</dbReference>
<dbReference type="PROSITE" id="PS51481">
    <property type="entry name" value="DHAK"/>
    <property type="match status" value="1"/>
</dbReference>